<accession>J9CUN5</accession>
<feature type="non-terminal residue" evidence="1">
    <location>
        <position position="29"/>
    </location>
</feature>
<name>J9CUN5_9ZZZZ</name>
<evidence type="ECO:0000313" key="1">
    <source>
        <dbReference type="EMBL" id="EJX03946.1"/>
    </source>
</evidence>
<reference evidence="1" key="1">
    <citation type="journal article" date="2012" name="PLoS ONE">
        <title>Gene sets for utilization of primary and secondary nutrition supplies in the distal gut of endangered iberian lynx.</title>
        <authorList>
            <person name="Alcaide M."/>
            <person name="Messina E."/>
            <person name="Richter M."/>
            <person name="Bargiela R."/>
            <person name="Peplies J."/>
            <person name="Huws S.A."/>
            <person name="Newbold C.J."/>
            <person name="Golyshin P.N."/>
            <person name="Simon M.A."/>
            <person name="Lopez G."/>
            <person name="Yakimov M.M."/>
            <person name="Ferrer M."/>
        </authorList>
    </citation>
    <scope>NUCLEOTIDE SEQUENCE</scope>
</reference>
<organism evidence="1">
    <name type="scientific">gut metagenome</name>
    <dbReference type="NCBI Taxonomy" id="749906"/>
    <lineage>
        <taxon>unclassified sequences</taxon>
        <taxon>metagenomes</taxon>
        <taxon>organismal metagenomes</taxon>
    </lineage>
</organism>
<dbReference type="AlphaFoldDB" id="J9CUN5"/>
<gene>
    <name evidence="1" type="ORF">EVA_07950</name>
</gene>
<proteinExistence type="predicted"/>
<dbReference type="EMBL" id="AMCI01001979">
    <property type="protein sequence ID" value="EJX03946.1"/>
    <property type="molecule type" value="Genomic_DNA"/>
</dbReference>
<protein>
    <submittedName>
        <fullName evidence="1">Uncharacterized protein</fullName>
    </submittedName>
</protein>
<sequence>MRIEEQQAMETAIQRYLDVWYLGALNWNI</sequence>
<comment type="caution">
    <text evidence="1">The sequence shown here is derived from an EMBL/GenBank/DDBJ whole genome shotgun (WGS) entry which is preliminary data.</text>
</comment>